<name>A0A1A7Y0R9_9TELE</name>
<reference evidence="1" key="1">
    <citation type="submission" date="2016-05" db="EMBL/GenBank/DDBJ databases">
        <authorList>
            <person name="Lavstsen T."/>
            <person name="Jespersen J.S."/>
        </authorList>
    </citation>
    <scope>NUCLEOTIDE SEQUENCE</scope>
    <source>
        <tissue evidence="1">Brain</tissue>
    </source>
</reference>
<gene>
    <name evidence="1" type="primary">Nfu_g_1_003775</name>
</gene>
<sequence>VPAVNPTPWFNDSIRSLKRQCRKYEHLWKKTHLHVHLLHLKYLLTSFISAVRDARVAYFSNL</sequence>
<organism evidence="1">
    <name type="scientific">Iconisemion striatum</name>
    <dbReference type="NCBI Taxonomy" id="60296"/>
    <lineage>
        <taxon>Eukaryota</taxon>
        <taxon>Metazoa</taxon>
        <taxon>Chordata</taxon>
        <taxon>Craniata</taxon>
        <taxon>Vertebrata</taxon>
        <taxon>Euteleostomi</taxon>
        <taxon>Actinopterygii</taxon>
        <taxon>Neopterygii</taxon>
        <taxon>Teleostei</taxon>
        <taxon>Neoteleostei</taxon>
        <taxon>Acanthomorphata</taxon>
        <taxon>Ovalentaria</taxon>
        <taxon>Atherinomorphae</taxon>
        <taxon>Cyprinodontiformes</taxon>
        <taxon>Nothobranchiidae</taxon>
        <taxon>Iconisemion</taxon>
    </lineage>
</organism>
<feature type="non-terminal residue" evidence="1">
    <location>
        <position position="62"/>
    </location>
</feature>
<protein>
    <submittedName>
        <fullName evidence="1">Uncharacterized protein</fullName>
    </submittedName>
</protein>
<feature type="non-terminal residue" evidence="1">
    <location>
        <position position="1"/>
    </location>
</feature>
<proteinExistence type="predicted"/>
<dbReference type="AlphaFoldDB" id="A0A1A7Y0R9"/>
<accession>A0A1A7Y0R9</accession>
<dbReference type="EMBL" id="HADX01001447">
    <property type="protein sequence ID" value="SBP23679.1"/>
    <property type="molecule type" value="Transcribed_RNA"/>
</dbReference>
<reference evidence="1" key="2">
    <citation type="submission" date="2016-06" db="EMBL/GenBank/DDBJ databases">
        <title>The genome of a short-lived fish provides insights into sex chromosome evolution and the genetic control of aging.</title>
        <authorList>
            <person name="Reichwald K."/>
            <person name="Felder M."/>
            <person name="Petzold A."/>
            <person name="Koch P."/>
            <person name="Groth M."/>
            <person name="Platzer M."/>
        </authorList>
    </citation>
    <scope>NUCLEOTIDE SEQUENCE</scope>
    <source>
        <tissue evidence="1">Brain</tissue>
    </source>
</reference>
<evidence type="ECO:0000313" key="1">
    <source>
        <dbReference type="EMBL" id="SBP23679.1"/>
    </source>
</evidence>